<accession>A0ABS5DK87</accession>
<name>A0ABS5DK87_9PSEU</name>
<keyword evidence="1" id="KW-0472">Membrane</keyword>
<dbReference type="Pfam" id="PF01478">
    <property type="entry name" value="Peptidase_A24"/>
    <property type="match status" value="1"/>
</dbReference>
<keyword evidence="1" id="KW-1133">Transmembrane helix</keyword>
<dbReference type="Proteomes" id="UP000674084">
    <property type="component" value="Unassembled WGS sequence"/>
</dbReference>
<feature type="transmembrane region" description="Helical" evidence="1">
    <location>
        <begin position="151"/>
        <end position="180"/>
    </location>
</feature>
<evidence type="ECO:0000313" key="3">
    <source>
        <dbReference type="EMBL" id="MBQ0926696.1"/>
    </source>
</evidence>
<feature type="transmembrane region" description="Helical" evidence="1">
    <location>
        <begin position="12"/>
        <end position="30"/>
    </location>
</feature>
<feature type="transmembrane region" description="Helical" evidence="1">
    <location>
        <begin position="64"/>
        <end position="81"/>
    </location>
</feature>
<dbReference type="RefSeq" id="WP_210971838.1">
    <property type="nucleotide sequence ID" value="NZ_JAGPXE010000010.1"/>
</dbReference>
<feature type="transmembrane region" description="Helical" evidence="1">
    <location>
        <begin position="42"/>
        <end position="58"/>
    </location>
</feature>
<keyword evidence="4" id="KW-1185">Reference proteome</keyword>
<evidence type="ECO:0000313" key="4">
    <source>
        <dbReference type="Proteomes" id="UP000674084"/>
    </source>
</evidence>
<reference evidence="3 4" key="1">
    <citation type="submission" date="2021-04" db="EMBL/GenBank/DDBJ databases">
        <title>Whole-genome sequencing of Saccharopolyspora endophytica KCTC 19397.</title>
        <authorList>
            <person name="Ay H."/>
            <person name="Saygin H."/>
            <person name="Sahin N."/>
        </authorList>
    </citation>
    <scope>NUCLEOTIDE SEQUENCE [LARGE SCALE GENOMIC DNA]</scope>
    <source>
        <strain evidence="3 4">KCTC 19397</strain>
    </source>
</reference>
<evidence type="ECO:0000259" key="2">
    <source>
        <dbReference type="Pfam" id="PF01478"/>
    </source>
</evidence>
<sequence>MVDEGDIVLDAALATLLWAGFSVLISLAGMPPTQQRIRRGRVTGQFAIALVVLWLLVWRLHNPVNITVAVAFAVAAVPLAWEDALTQRLPNRLIAILAALVGSAVVAGALLTADLEPLVRAGVGAAGCLVFFALIYVLAPSGFGGGDVKLAAPWAAVLAWFSWPALFSGLLVAWLAAALIHLGLRTVNRPLSTVPLGPCLIGANIVVLLIAGDDGVMTG</sequence>
<dbReference type="InterPro" id="IPR000045">
    <property type="entry name" value="Prepilin_IV_endopep_pep"/>
</dbReference>
<feature type="transmembrane region" description="Helical" evidence="1">
    <location>
        <begin position="93"/>
        <end position="112"/>
    </location>
</feature>
<feature type="transmembrane region" description="Helical" evidence="1">
    <location>
        <begin position="192"/>
        <end position="211"/>
    </location>
</feature>
<dbReference type="EMBL" id="JAGPXE010000010">
    <property type="protein sequence ID" value="MBQ0926696.1"/>
    <property type="molecule type" value="Genomic_DNA"/>
</dbReference>
<dbReference type="Gene3D" id="1.20.120.1220">
    <property type="match status" value="1"/>
</dbReference>
<evidence type="ECO:0000256" key="1">
    <source>
        <dbReference type="SAM" id="Phobius"/>
    </source>
</evidence>
<keyword evidence="1" id="KW-0812">Transmembrane</keyword>
<gene>
    <name evidence="3" type="ORF">KBO27_22335</name>
</gene>
<comment type="caution">
    <text evidence="3">The sequence shown here is derived from an EMBL/GenBank/DDBJ whole genome shotgun (WGS) entry which is preliminary data.</text>
</comment>
<proteinExistence type="predicted"/>
<protein>
    <submittedName>
        <fullName evidence="3">Prepilin peptidase</fullName>
    </submittedName>
</protein>
<feature type="transmembrane region" description="Helical" evidence="1">
    <location>
        <begin position="118"/>
        <end position="139"/>
    </location>
</feature>
<feature type="domain" description="Prepilin type IV endopeptidase peptidase" evidence="2">
    <location>
        <begin position="72"/>
        <end position="180"/>
    </location>
</feature>
<organism evidence="3 4">
    <name type="scientific">Saccharopolyspora endophytica</name>
    <dbReference type="NCBI Taxonomy" id="543886"/>
    <lineage>
        <taxon>Bacteria</taxon>
        <taxon>Bacillati</taxon>
        <taxon>Actinomycetota</taxon>
        <taxon>Actinomycetes</taxon>
        <taxon>Pseudonocardiales</taxon>
        <taxon>Pseudonocardiaceae</taxon>
        <taxon>Saccharopolyspora</taxon>
    </lineage>
</organism>